<dbReference type="InterPro" id="IPR027417">
    <property type="entry name" value="P-loop_NTPase"/>
</dbReference>
<reference evidence="2" key="1">
    <citation type="submission" date="2018-01" db="EMBL/GenBank/DDBJ databases">
        <title>Pseudomonas phages infecting Pseudomonas sp. isolated from Prunus avium.</title>
        <authorList>
            <person name="Colberg O."/>
            <person name="Carstens A.B."/>
            <person name="Kot W."/>
            <person name="Hansen L.H."/>
        </authorList>
    </citation>
    <scope>NUCLEOTIDE SEQUENCE [LARGE SCALE GENOMIC DNA]</scope>
</reference>
<sequence>MSTALEDQIFPTVEEWLRNVDYKEDPDYVPSLFALEFITFIKLVNGGEGEENKTPVLHMRMLDTLVSNDSDQRRIANMVFRGSGKTTVLGEYLFLYIAVYGKLPGFGKINLALYVSDSIENGVKNMRKNLEYRWENSAFLQKYLPKKKKDGSDGVKFTDIRWEFTNIMGNTFIIKGYGAKTGVRGSKEQGTRPQLAVLDDLLSDEDARSATVIASIEDTVYKAIDYALHPKKNMIVWSGTPFNAKDPLYKAVESGAWEVNVYPVCESFPVNEDEFVGAWPDRFNYRHVEEKYRKSVLAGKVDTFNQELMLRIMSDEDRMVLDSDIQWYQSRNFFENRSNFNFYITTDFATTSKTANDFSVISVWAYNNNGDWFWCDGVCVRQDMNSNINDLFTFVSKWKPMSVGIEVSGQQGAFVDWIMSEMNRRNIYFNLASDSNSNSPGIRPLTNKIQRFHTVVPLFKLKKIYFPKEKQQQPIMLEMYNEVSLASPSGFRSKKDDFLDTISMLSVMKPFAPSGSEDLEYNDFGGYWGASKPTDNPSPLKSYLGG</sequence>
<dbReference type="EMBL" id="MG775260">
    <property type="protein sequence ID" value="AUV61840.1"/>
    <property type="molecule type" value="Genomic_DNA"/>
</dbReference>
<accession>A0A2K9VHN9</accession>
<protein>
    <recommendedName>
        <fullName evidence="3">Terminase large subunit</fullName>
    </recommendedName>
</protein>
<gene>
    <name evidence="1" type="ORF">PsPhLittlefix_gp25</name>
</gene>
<keyword evidence="2" id="KW-1185">Reference proteome</keyword>
<evidence type="ECO:0008006" key="3">
    <source>
        <dbReference type="Google" id="ProtNLM"/>
    </source>
</evidence>
<evidence type="ECO:0000313" key="2">
    <source>
        <dbReference type="Proteomes" id="UP000240903"/>
    </source>
</evidence>
<evidence type="ECO:0000313" key="1">
    <source>
        <dbReference type="EMBL" id="AUV61840.1"/>
    </source>
</evidence>
<organism evidence="1 2">
    <name type="scientific">Pseudomonas phage Littlefix</name>
    <dbReference type="NCBI Taxonomy" id="2079289"/>
    <lineage>
        <taxon>Viruses</taxon>
        <taxon>Duplodnaviria</taxon>
        <taxon>Heunggongvirae</taxon>
        <taxon>Uroviricota</taxon>
        <taxon>Caudoviricetes</taxon>
        <taxon>Schitoviridae</taxon>
        <taxon>Littlefixvirus</taxon>
        <taxon>Littlefixvirus littlefix</taxon>
    </lineage>
</organism>
<name>A0A2K9VHN9_9CAUD</name>
<dbReference type="Gene3D" id="3.40.50.300">
    <property type="entry name" value="P-loop containing nucleotide triphosphate hydrolases"/>
    <property type="match status" value="1"/>
</dbReference>
<dbReference type="Proteomes" id="UP000240903">
    <property type="component" value="Segment"/>
</dbReference>
<proteinExistence type="predicted"/>